<protein>
    <submittedName>
        <fullName evidence="2">DUF1837 domain-containing protein</fullName>
    </submittedName>
</protein>
<accession>A0A7V8B3M1</accession>
<gene>
    <name evidence="2" type="ORF">F9K94_06270</name>
</gene>
<evidence type="ECO:0000313" key="3">
    <source>
        <dbReference type="Proteomes" id="UP000460650"/>
    </source>
</evidence>
<comment type="caution">
    <text evidence="2">The sequence shown here is derived from an EMBL/GenBank/DDBJ whole genome shotgun (WGS) entry which is preliminary data.</text>
</comment>
<reference evidence="2 3" key="1">
    <citation type="submission" date="2019-09" db="EMBL/GenBank/DDBJ databases">
        <title>Taxonomic organization of the family Brucellaceae based on a phylogenomic approach.</title>
        <authorList>
            <person name="Leclercq S."/>
            <person name="Cloeckaert A."/>
            <person name="Zygmunt M.S."/>
        </authorList>
    </citation>
    <scope>NUCLEOTIDE SEQUENCE [LARGE SCALE GENOMIC DNA]</scope>
    <source>
        <strain evidence="2 3">TA93</strain>
    </source>
</reference>
<feature type="domain" description="Anti-bacteriophage protein A/HamA C-terminal" evidence="1">
    <location>
        <begin position="15"/>
        <end position="267"/>
    </location>
</feature>
<evidence type="ECO:0000259" key="1">
    <source>
        <dbReference type="Pfam" id="PF08878"/>
    </source>
</evidence>
<dbReference type="InterPro" id="IPR014976">
    <property type="entry name" value="AbpA_HamA_C"/>
</dbReference>
<dbReference type="Pfam" id="PF08878">
    <property type="entry name" value="HamA"/>
    <property type="match status" value="1"/>
</dbReference>
<sequence>MAAPPHIGWIKDTGERRQTACGKEIQIWELDPVDDQAVLSAWAAHFRHHYCADADLPALVDGTGKSKAEFLNTILFPDAKVAPGPSLRSGDFSEILVADFIEFILGYWCPRELRYQDRWNRQDSTKGCDIVGFKFVSNQGENANDELYIFESKSGLSATKNNRLQDAVTDSMKDHLREAMTLNAMKQRLLVRGETAQVEAVQRFQNETERPFRRINGAAAVLDIDVLATTKLEETDANGHKNAANLRLLVIKGPSLMQLVQALYERAANEA</sequence>
<organism evidence="2 3">
    <name type="scientific">Brucella tritici</name>
    <dbReference type="NCBI Taxonomy" id="94626"/>
    <lineage>
        <taxon>Bacteria</taxon>
        <taxon>Pseudomonadati</taxon>
        <taxon>Pseudomonadota</taxon>
        <taxon>Alphaproteobacteria</taxon>
        <taxon>Hyphomicrobiales</taxon>
        <taxon>Brucellaceae</taxon>
        <taxon>Brucella/Ochrobactrum group</taxon>
        <taxon>Brucella</taxon>
    </lineage>
</organism>
<dbReference type="EMBL" id="WBVY01000002">
    <property type="protein sequence ID" value="KAB2658484.1"/>
    <property type="molecule type" value="Genomic_DNA"/>
</dbReference>
<dbReference type="Proteomes" id="UP000460650">
    <property type="component" value="Unassembled WGS sequence"/>
</dbReference>
<evidence type="ECO:0000313" key="2">
    <source>
        <dbReference type="EMBL" id="KAB2658484.1"/>
    </source>
</evidence>
<name>A0A7V8B3M1_9HYPH</name>
<dbReference type="AlphaFoldDB" id="A0A7V8B3M1"/>
<proteinExistence type="predicted"/>